<dbReference type="RefSeq" id="WP_330198131.1">
    <property type="nucleotide sequence ID" value="NZ_JAZDRP010000002.1"/>
</dbReference>
<dbReference type="InterPro" id="IPR036767">
    <property type="entry name" value="ApaG_sf"/>
</dbReference>
<dbReference type="PANTHER" id="PTHR14289:SF16">
    <property type="entry name" value="POLYMERASE DELTA-INTERACTING PROTEIN 2"/>
    <property type="match status" value="1"/>
</dbReference>
<sequence>MTSGSKHRQYECETHGVFVRVQPDFLEDQSSPGEHRFVWSYTVEIENRGTDTVQLISRYWSITDSKGKVEVVRGPGVVGEQPVLEPGDSFSYTSGAPLETPSGFMSGCYEMARQSGGRFDAAIPAFSLDSPYARTSVH</sequence>
<accession>A0ABU7LNH5</accession>
<gene>
    <name evidence="2 4" type="primary">apaG</name>
    <name evidence="4" type="ORF">V0U79_03745</name>
</gene>
<dbReference type="NCBIfam" id="NF003967">
    <property type="entry name" value="PRK05461.1"/>
    <property type="match status" value="1"/>
</dbReference>
<proteinExistence type="inferred from homology"/>
<dbReference type="EMBL" id="JAZDRP010000002">
    <property type="protein sequence ID" value="MEE2525468.1"/>
    <property type="molecule type" value="Genomic_DNA"/>
</dbReference>
<name>A0ABU7LNH5_9PROT</name>
<dbReference type="PROSITE" id="PS51087">
    <property type="entry name" value="APAG"/>
    <property type="match status" value="1"/>
</dbReference>
<dbReference type="Gene3D" id="2.60.40.1470">
    <property type="entry name" value="ApaG domain"/>
    <property type="match status" value="1"/>
</dbReference>
<reference evidence="4 5" key="1">
    <citation type="submission" date="2024-01" db="EMBL/GenBank/DDBJ databases">
        <title>Hyphobacterium bacterium isolated from marine sediment.</title>
        <authorList>
            <person name="Zhao S."/>
        </authorList>
    </citation>
    <scope>NUCLEOTIDE SEQUENCE [LARGE SCALE GENOMIC DNA]</scope>
    <source>
        <strain evidence="5">HN65</strain>
    </source>
</reference>
<comment type="caution">
    <text evidence="4">The sequence shown here is derived from an EMBL/GenBank/DDBJ whole genome shotgun (WGS) entry which is preliminary data.</text>
</comment>
<keyword evidence="5" id="KW-1185">Reference proteome</keyword>
<evidence type="ECO:0000313" key="5">
    <source>
        <dbReference type="Proteomes" id="UP001354971"/>
    </source>
</evidence>
<dbReference type="HAMAP" id="MF_00791">
    <property type="entry name" value="ApaG"/>
    <property type="match status" value="1"/>
</dbReference>
<evidence type="ECO:0000313" key="4">
    <source>
        <dbReference type="EMBL" id="MEE2525468.1"/>
    </source>
</evidence>
<dbReference type="InterPro" id="IPR007474">
    <property type="entry name" value="ApaG_domain"/>
</dbReference>
<dbReference type="InterPro" id="IPR023065">
    <property type="entry name" value="Uncharacterised_ApaG"/>
</dbReference>
<dbReference type="SUPFAM" id="SSF110069">
    <property type="entry name" value="ApaG-like"/>
    <property type="match status" value="1"/>
</dbReference>
<feature type="domain" description="ApaG" evidence="3">
    <location>
        <begin position="11"/>
        <end position="135"/>
    </location>
</feature>
<evidence type="ECO:0000259" key="3">
    <source>
        <dbReference type="PROSITE" id="PS51087"/>
    </source>
</evidence>
<organism evidence="4 5">
    <name type="scientific">Hyphobacterium lacteum</name>
    <dbReference type="NCBI Taxonomy" id="3116575"/>
    <lineage>
        <taxon>Bacteria</taxon>
        <taxon>Pseudomonadati</taxon>
        <taxon>Pseudomonadota</taxon>
        <taxon>Alphaproteobacteria</taxon>
        <taxon>Maricaulales</taxon>
        <taxon>Maricaulaceae</taxon>
        <taxon>Hyphobacterium</taxon>
    </lineage>
</organism>
<evidence type="ECO:0000256" key="2">
    <source>
        <dbReference type="HAMAP-Rule" id="MF_00791"/>
    </source>
</evidence>
<protein>
    <recommendedName>
        <fullName evidence="1 2">Protein ApaG</fullName>
    </recommendedName>
</protein>
<evidence type="ECO:0000256" key="1">
    <source>
        <dbReference type="ARBA" id="ARBA00017693"/>
    </source>
</evidence>
<dbReference type="Pfam" id="PF04379">
    <property type="entry name" value="DUF525"/>
    <property type="match status" value="1"/>
</dbReference>
<dbReference type="Proteomes" id="UP001354971">
    <property type="component" value="Unassembled WGS sequence"/>
</dbReference>
<dbReference type="PANTHER" id="PTHR14289">
    <property type="entry name" value="F-BOX ONLY PROTEIN 3"/>
    <property type="match status" value="1"/>
</dbReference>